<accession>A0A4C2EKN9</accession>
<evidence type="ECO:0000256" key="2">
    <source>
        <dbReference type="SAM" id="MobiDB-lite"/>
    </source>
</evidence>
<keyword evidence="1" id="KW-0732">Signal</keyword>
<proteinExistence type="predicted"/>
<organism evidence="4 5">
    <name type="scientific">Haloarcula mannanilytica</name>
    <dbReference type="NCBI Taxonomy" id="2509225"/>
    <lineage>
        <taxon>Archaea</taxon>
        <taxon>Methanobacteriati</taxon>
        <taxon>Methanobacteriota</taxon>
        <taxon>Stenosarchaea group</taxon>
        <taxon>Halobacteria</taxon>
        <taxon>Halobacteriales</taxon>
        <taxon>Haloarculaceae</taxon>
        <taxon>Haloarcula</taxon>
    </lineage>
</organism>
<feature type="domain" description="ABC transporter substrate-binding protein PnrA-like" evidence="3">
    <location>
        <begin position="58"/>
        <end position="343"/>
    </location>
</feature>
<comment type="caution">
    <text evidence="4">The sequence shown here is derived from an EMBL/GenBank/DDBJ whole genome shotgun (WGS) entry which is preliminary data.</text>
</comment>
<dbReference type="PANTHER" id="PTHR43208:SF1">
    <property type="entry name" value="ABC TRANSPORTER SUBSTRATE-BINDING PROTEIN"/>
    <property type="match status" value="1"/>
</dbReference>
<evidence type="ECO:0000256" key="1">
    <source>
        <dbReference type="ARBA" id="ARBA00022729"/>
    </source>
</evidence>
<sequence>MVDTNRTISRREILGALGASGVTALAGCSGGDGESSGSDTTDGTATSGAGGSGADSVTAAWVYISEVGDLGWSHAHDQGRKTVDEKYDWLETEYTEAVAPEDSERVFEQYAQGDADIVFGTTFGYQDPMYTVAEQYPDTYFEHATGYRTRENMGRYMGRIYQPRYLAGQAAGMVTENNTIGYVAAFPIPEVIRSINAMALGARSVNPDATFKIRWVNAWFDPQTSGQAANSLIDEGCDVISQEQDSPAPVRAANEADVWASGYNAPMGEFGGDNYLISPVWNWEEVYDPTISAVRDGTWESDAFWGGMETNLPALDEWGPEVPQEVKDTVAETEEEIVNGELDVWAGSEFEGESDEFLFQEMNSFVDAVDAEVPE</sequence>
<name>A0A4C2EKN9_9EURY</name>
<dbReference type="GO" id="GO:0005886">
    <property type="term" value="C:plasma membrane"/>
    <property type="evidence" value="ECO:0007669"/>
    <property type="project" value="InterPro"/>
</dbReference>
<dbReference type="InterPro" id="IPR052910">
    <property type="entry name" value="ABC-Purine-Binding"/>
</dbReference>
<feature type="region of interest" description="Disordered" evidence="2">
    <location>
        <begin position="29"/>
        <end position="53"/>
    </location>
</feature>
<gene>
    <name evidence="4" type="ORF">Harman_30430</name>
</gene>
<dbReference type="Pfam" id="PF02608">
    <property type="entry name" value="Bmp"/>
    <property type="match status" value="1"/>
</dbReference>
<dbReference type="InterPro" id="IPR003760">
    <property type="entry name" value="PnrA-like"/>
</dbReference>
<dbReference type="PANTHER" id="PTHR43208">
    <property type="entry name" value="ABC TRANSPORTER SUBSTRATE-BINDING PROTEIN"/>
    <property type="match status" value="1"/>
</dbReference>
<evidence type="ECO:0000259" key="3">
    <source>
        <dbReference type="Pfam" id="PF02608"/>
    </source>
</evidence>
<dbReference type="Proteomes" id="UP000304382">
    <property type="component" value="Unassembled WGS sequence"/>
</dbReference>
<dbReference type="AlphaFoldDB" id="A0A4C2EKN9"/>
<keyword evidence="5" id="KW-1185">Reference proteome</keyword>
<dbReference type="CDD" id="cd19963">
    <property type="entry name" value="PBP1_BMP-like"/>
    <property type="match status" value="1"/>
</dbReference>
<protein>
    <submittedName>
        <fullName evidence="4">BMP family ABC transporter substrate-binding protein</fullName>
    </submittedName>
</protein>
<evidence type="ECO:0000313" key="5">
    <source>
        <dbReference type="Proteomes" id="UP000304382"/>
    </source>
</evidence>
<evidence type="ECO:0000313" key="4">
    <source>
        <dbReference type="EMBL" id="GCF15108.1"/>
    </source>
</evidence>
<feature type="compositionally biased region" description="Low complexity" evidence="2">
    <location>
        <begin position="35"/>
        <end position="47"/>
    </location>
</feature>
<dbReference type="RefSeq" id="WP_137684645.1">
    <property type="nucleotide sequence ID" value="NZ_BIXZ01000006.1"/>
</dbReference>
<dbReference type="PROSITE" id="PS51257">
    <property type="entry name" value="PROKAR_LIPOPROTEIN"/>
    <property type="match status" value="1"/>
</dbReference>
<dbReference type="Gene3D" id="3.40.50.2300">
    <property type="match status" value="2"/>
</dbReference>
<reference evidence="4 5" key="1">
    <citation type="submission" date="2019-02" db="EMBL/GenBank/DDBJ databases">
        <title>Haloarcula mannanilyticum sp. nov., a mannan degrading haloarchaeon isolated from commercial salt.</title>
        <authorList>
            <person name="Enomoto S."/>
            <person name="Shimane Y."/>
            <person name="Kamekura M."/>
            <person name="Ito T."/>
            <person name="Moriya O."/>
            <person name="Ihara K."/>
            <person name="Takahashi-Ando N."/>
            <person name="Fukushima Y."/>
            <person name="Yoshida Y."/>
            <person name="Usama R."/>
            <person name="Takai K."/>
            <person name="Minegishi H."/>
        </authorList>
    </citation>
    <scope>NUCLEOTIDE SEQUENCE [LARGE SCALE GENOMIC DNA]</scope>
    <source>
        <strain evidence="4 5">MD130-1</strain>
    </source>
</reference>
<dbReference type="EMBL" id="BIXZ01000006">
    <property type="protein sequence ID" value="GCF15108.1"/>
    <property type="molecule type" value="Genomic_DNA"/>
</dbReference>
<dbReference type="OrthoDB" id="26049at2157"/>